<dbReference type="AlphaFoldDB" id="A0A670ZXF0"/>
<dbReference type="Ensembl" id="ENSPTXT00000028438.1">
    <property type="protein sequence ID" value="ENSPTXP00000027596.1"/>
    <property type="gene ID" value="ENSPTXG00000019010.1"/>
</dbReference>
<evidence type="ECO:0000256" key="5">
    <source>
        <dbReference type="ARBA" id="ARBA00023136"/>
    </source>
</evidence>
<dbReference type="InterPro" id="IPR043405">
    <property type="entry name" value="Chondromodulin/Tenomodulin"/>
</dbReference>
<evidence type="ECO:0000313" key="11">
    <source>
        <dbReference type="Proteomes" id="UP000472273"/>
    </source>
</evidence>
<dbReference type="GO" id="GO:0016525">
    <property type="term" value="P:negative regulation of angiogenesis"/>
    <property type="evidence" value="ECO:0007669"/>
    <property type="project" value="Ensembl"/>
</dbReference>
<gene>
    <name evidence="10" type="primary">TNMD</name>
</gene>
<protein>
    <submittedName>
        <fullName evidence="10">Tenomodulin</fullName>
    </submittedName>
</protein>
<evidence type="ECO:0000256" key="8">
    <source>
        <dbReference type="SAM" id="MobiDB-lite"/>
    </source>
</evidence>
<evidence type="ECO:0000256" key="6">
    <source>
        <dbReference type="ARBA" id="ARBA00023157"/>
    </source>
</evidence>
<name>A0A670ZXF0_PSETE</name>
<dbReference type="OMA" id="TIYWIHP"/>
<accession>A0A670ZXF0</accession>
<dbReference type="GeneTree" id="ENSGT00480000042679"/>
<keyword evidence="3" id="KW-0812">Transmembrane</keyword>
<evidence type="ECO:0000256" key="3">
    <source>
        <dbReference type="ARBA" id="ARBA00022692"/>
    </source>
</evidence>
<feature type="compositionally biased region" description="Basic and acidic residues" evidence="8">
    <location>
        <begin position="204"/>
        <end position="217"/>
    </location>
</feature>
<dbReference type="Pfam" id="PF04089">
    <property type="entry name" value="BRICHOS"/>
    <property type="match status" value="1"/>
</dbReference>
<keyword evidence="11" id="KW-1185">Reference proteome</keyword>
<reference evidence="10" key="1">
    <citation type="submission" date="2025-08" db="UniProtKB">
        <authorList>
            <consortium name="Ensembl"/>
        </authorList>
    </citation>
    <scope>IDENTIFICATION</scope>
</reference>
<evidence type="ECO:0000256" key="2">
    <source>
        <dbReference type="ARBA" id="ARBA00009898"/>
    </source>
</evidence>
<keyword evidence="6" id="KW-1015">Disulfide bond</keyword>
<keyword evidence="4" id="KW-1133">Transmembrane helix</keyword>
<evidence type="ECO:0000256" key="1">
    <source>
        <dbReference type="ARBA" id="ARBA00004167"/>
    </source>
</evidence>
<dbReference type="PANTHER" id="PTHR14064:SF3">
    <property type="entry name" value="TENOMODULIN"/>
    <property type="match status" value="1"/>
</dbReference>
<organism evidence="10 11">
    <name type="scientific">Pseudonaja textilis</name>
    <name type="common">Eastern brown snake</name>
    <dbReference type="NCBI Taxonomy" id="8673"/>
    <lineage>
        <taxon>Eukaryota</taxon>
        <taxon>Metazoa</taxon>
        <taxon>Chordata</taxon>
        <taxon>Craniata</taxon>
        <taxon>Vertebrata</taxon>
        <taxon>Euteleostomi</taxon>
        <taxon>Lepidosauria</taxon>
        <taxon>Squamata</taxon>
        <taxon>Bifurcata</taxon>
        <taxon>Unidentata</taxon>
        <taxon>Episquamata</taxon>
        <taxon>Toxicofera</taxon>
        <taxon>Serpentes</taxon>
        <taxon>Colubroidea</taxon>
        <taxon>Elapidae</taxon>
        <taxon>Hydrophiinae</taxon>
        <taxon>Pseudonaja</taxon>
    </lineage>
</organism>
<dbReference type="PROSITE" id="PS50869">
    <property type="entry name" value="BRICHOS"/>
    <property type="match status" value="1"/>
</dbReference>
<feature type="domain" description="BRICHOS" evidence="9">
    <location>
        <begin position="101"/>
        <end position="194"/>
    </location>
</feature>
<reference evidence="10" key="2">
    <citation type="submission" date="2025-09" db="UniProtKB">
        <authorList>
            <consortium name="Ensembl"/>
        </authorList>
    </citation>
    <scope>IDENTIFICATION</scope>
</reference>
<feature type="region of interest" description="Disordered" evidence="8">
    <location>
        <begin position="204"/>
        <end position="245"/>
    </location>
</feature>
<evidence type="ECO:0000313" key="10">
    <source>
        <dbReference type="Ensembl" id="ENSPTXP00000027596.1"/>
    </source>
</evidence>
<evidence type="ECO:0000256" key="7">
    <source>
        <dbReference type="ARBA" id="ARBA00023180"/>
    </source>
</evidence>
<keyword evidence="7" id="KW-0325">Glycoprotein</keyword>
<sequence>MHAQGAGGHVHCLLGAFWVLAHKRACNFRHRSPKRLANHRPNQTMPRLSVLCDQPLQHIHPLPQSVFQIYELEHMFVSNMEKQKILLKIDPFTWTETFHTGKGREEVLEIHDFKNGITGLFFMGDPKCFLQNQIKGIPEASQMEMEAPEAEEIGITYFEQSVLWVPGEKPIENKDFLKDSKMFDLCKNVTAYWVHPTLLRDFEKGNEDPIPTDERNQADVQQGRWSLSEEESQGSKRQARQLDEEDLPVNDYTEHGLEFHPLWDERGYCCARCRRAHRYCRRICEPLLGYYPYPYCYQGGRVICRTIMPCNWWIARMLGRV</sequence>
<dbReference type="Proteomes" id="UP000472273">
    <property type="component" value="Unplaced"/>
</dbReference>
<comment type="subcellular location">
    <subcellularLocation>
        <location evidence="1">Membrane</location>
        <topology evidence="1">Single-pass membrane protein</topology>
    </subcellularLocation>
</comment>
<dbReference type="InterPro" id="IPR007084">
    <property type="entry name" value="BRICHOS_dom"/>
</dbReference>
<proteinExistence type="inferred from homology"/>
<dbReference type="GO" id="GO:0001886">
    <property type="term" value="P:endothelial cell morphogenesis"/>
    <property type="evidence" value="ECO:0007669"/>
    <property type="project" value="Ensembl"/>
</dbReference>
<evidence type="ECO:0000256" key="4">
    <source>
        <dbReference type="ARBA" id="ARBA00022989"/>
    </source>
</evidence>
<dbReference type="SMART" id="SM01039">
    <property type="entry name" value="BRICHOS"/>
    <property type="match status" value="1"/>
</dbReference>
<dbReference type="PANTHER" id="PTHR14064">
    <property type="entry name" value="CHONDROMODULIN-RELATED"/>
    <property type="match status" value="1"/>
</dbReference>
<keyword evidence="5" id="KW-0472">Membrane</keyword>
<comment type="similarity">
    <text evidence="2">Belongs to the chondromodulin-1 family.</text>
</comment>
<dbReference type="GO" id="GO:0001937">
    <property type="term" value="P:negative regulation of endothelial cell proliferation"/>
    <property type="evidence" value="ECO:0007669"/>
    <property type="project" value="Ensembl"/>
</dbReference>
<evidence type="ECO:0000259" key="9">
    <source>
        <dbReference type="PROSITE" id="PS50869"/>
    </source>
</evidence>
<dbReference type="GO" id="GO:0016020">
    <property type="term" value="C:membrane"/>
    <property type="evidence" value="ECO:0007669"/>
    <property type="project" value="UniProtKB-SubCell"/>
</dbReference>